<dbReference type="Proteomes" id="UP001519460">
    <property type="component" value="Unassembled WGS sequence"/>
</dbReference>
<feature type="compositionally biased region" description="Polar residues" evidence="1">
    <location>
        <begin position="35"/>
        <end position="45"/>
    </location>
</feature>
<gene>
    <name evidence="2" type="ORF">BaRGS_00004412</name>
</gene>
<feature type="region of interest" description="Disordered" evidence="1">
    <location>
        <begin position="1"/>
        <end position="61"/>
    </location>
</feature>
<feature type="non-terminal residue" evidence="2">
    <location>
        <position position="1"/>
    </location>
</feature>
<name>A0ABD0LYL3_9CAEN</name>
<feature type="non-terminal residue" evidence="2">
    <location>
        <position position="61"/>
    </location>
</feature>
<feature type="compositionally biased region" description="Basic residues" evidence="1">
    <location>
        <begin position="13"/>
        <end position="34"/>
    </location>
</feature>
<dbReference type="AlphaFoldDB" id="A0ABD0LYL3"/>
<sequence length="61" mass="6516">ERLPPGPVSVNTRARRRVSHIAGCHRHHLPRHSTGRQSNDNNNPQLLAGAGTGGGGFVWGT</sequence>
<dbReference type="EMBL" id="JACVVK020000016">
    <property type="protein sequence ID" value="KAK7504108.1"/>
    <property type="molecule type" value="Genomic_DNA"/>
</dbReference>
<evidence type="ECO:0000256" key="1">
    <source>
        <dbReference type="SAM" id="MobiDB-lite"/>
    </source>
</evidence>
<evidence type="ECO:0000313" key="2">
    <source>
        <dbReference type="EMBL" id="KAK7504108.1"/>
    </source>
</evidence>
<keyword evidence="3" id="KW-1185">Reference proteome</keyword>
<proteinExistence type="predicted"/>
<comment type="caution">
    <text evidence="2">The sequence shown here is derived from an EMBL/GenBank/DDBJ whole genome shotgun (WGS) entry which is preliminary data.</text>
</comment>
<evidence type="ECO:0000313" key="3">
    <source>
        <dbReference type="Proteomes" id="UP001519460"/>
    </source>
</evidence>
<reference evidence="2 3" key="1">
    <citation type="journal article" date="2023" name="Sci. Data">
        <title>Genome assembly of the Korean intertidal mud-creeper Batillaria attramentaria.</title>
        <authorList>
            <person name="Patra A.K."/>
            <person name="Ho P.T."/>
            <person name="Jun S."/>
            <person name="Lee S.J."/>
            <person name="Kim Y."/>
            <person name="Won Y.J."/>
        </authorList>
    </citation>
    <scope>NUCLEOTIDE SEQUENCE [LARGE SCALE GENOMIC DNA]</scope>
    <source>
        <strain evidence="2">Wonlab-2016</strain>
    </source>
</reference>
<protein>
    <submittedName>
        <fullName evidence="2">Uncharacterized protein</fullName>
    </submittedName>
</protein>
<organism evidence="2 3">
    <name type="scientific">Batillaria attramentaria</name>
    <dbReference type="NCBI Taxonomy" id="370345"/>
    <lineage>
        <taxon>Eukaryota</taxon>
        <taxon>Metazoa</taxon>
        <taxon>Spiralia</taxon>
        <taxon>Lophotrochozoa</taxon>
        <taxon>Mollusca</taxon>
        <taxon>Gastropoda</taxon>
        <taxon>Caenogastropoda</taxon>
        <taxon>Sorbeoconcha</taxon>
        <taxon>Cerithioidea</taxon>
        <taxon>Batillariidae</taxon>
        <taxon>Batillaria</taxon>
    </lineage>
</organism>
<feature type="compositionally biased region" description="Gly residues" evidence="1">
    <location>
        <begin position="50"/>
        <end position="61"/>
    </location>
</feature>
<accession>A0ABD0LYL3</accession>